<proteinExistence type="predicted"/>
<name>A0A060M142_9BACI</name>
<feature type="transmembrane region" description="Helical" evidence="1">
    <location>
        <begin position="154"/>
        <end position="174"/>
    </location>
</feature>
<accession>A0A060M142</accession>
<keyword evidence="3" id="KW-1185">Reference proteome</keyword>
<dbReference type="HOGENOM" id="CLU_721461_0_0_9"/>
<gene>
    <name evidence="2" type="ORF">BleG1_3580</name>
</gene>
<organism evidence="2 3">
    <name type="scientific">Shouchella lehensis G1</name>
    <dbReference type="NCBI Taxonomy" id="1246626"/>
    <lineage>
        <taxon>Bacteria</taxon>
        <taxon>Bacillati</taxon>
        <taxon>Bacillota</taxon>
        <taxon>Bacilli</taxon>
        <taxon>Bacillales</taxon>
        <taxon>Bacillaceae</taxon>
        <taxon>Shouchella</taxon>
    </lineage>
</organism>
<keyword evidence="1" id="KW-0812">Transmembrane</keyword>
<feature type="transmembrane region" description="Helical" evidence="1">
    <location>
        <begin position="357"/>
        <end position="377"/>
    </location>
</feature>
<protein>
    <submittedName>
        <fullName evidence="2">Uncharacterized protein</fullName>
    </submittedName>
</protein>
<dbReference type="KEGG" id="ble:BleG1_3580"/>
<dbReference type="OrthoDB" id="2199842at2"/>
<evidence type="ECO:0000313" key="2">
    <source>
        <dbReference type="EMBL" id="AIC96127.1"/>
    </source>
</evidence>
<feature type="transmembrane region" description="Helical" evidence="1">
    <location>
        <begin position="12"/>
        <end position="33"/>
    </location>
</feature>
<feature type="transmembrane region" description="Helical" evidence="1">
    <location>
        <begin position="294"/>
        <end position="312"/>
    </location>
</feature>
<reference evidence="2 3" key="1">
    <citation type="journal article" date="2014" name="Gene">
        <title>A comparative genomic analysis of the alkalitolerant soil bacterium Bacillus lehensis G1.</title>
        <authorList>
            <person name="Noor Y.M."/>
            <person name="Samsulrizal N.H."/>
            <person name="Jema'on N.A."/>
            <person name="Low K.O."/>
            <person name="Ramli A.N."/>
            <person name="Alias N.I."/>
            <person name="Damis S.I."/>
            <person name="Fuzi S.F."/>
            <person name="Isa M.N."/>
            <person name="Murad A.M."/>
            <person name="Raih M.F."/>
            <person name="Bakar F.D."/>
            <person name="Najimudin N."/>
            <person name="Mahadi N.M."/>
            <person name="Illias R.M."/>
        </authorList>
    </citation>
    <scope>NUCLEOTIDE SEQUENCE [LARGE SCALE GENOMIC DNA]</scope>
    <source>
        <strain evidence="2 3">G1</strain>
    </source>
</reference>
<dbReference type="eggNOG" id="ENOG502Z7JR">
    <property type="taxonomic scope" value="Bacteria"/>
</dbReference>
<dbReference type="AlphaFoldDB" id="A0A060M142"/>
<feature type="transmembrane region" description="Helical" evidence="1">
    <location>
        <begin position="200"/>
        <end position="222"/>
    </location>
</feature>
<keyword evidence="1" id="KW-0472">Membrane</keyword>
<evidence type="ECO:0000256" key="1">
    <source>
        <dbReference type="SAM" id="Phobius"/>
    </source>
</evidence>
<keyword evidence="1" id="KW-1133">Transmembrane helix</keyword>
<dbReference type="EMBL" id="CP003923">
    <property type="protein sequence ID" value="AIC96127.1"/>
    <property type="molecule type" value="Genomic_DNA"/>
</dbReference>
<dbReference type="Proteomes" id="UP000027142">
    <property type="component" value="Chromosome"/>
</dbReference>
<dbReference type="RefSeq" id="WP_038483756.1">
    <property type="nucleotide sequence ID" value="NZ_CP003923.1"/>
</dbReference>
<evidence type="ECO:0000313" key="3">
    <source>
        <dbReference type="Proteomes" id="UP000027142"/>
    </source>
</evidence>
<dbReference type="STRING" id="1246626.BleG1_3580"/>
<sequence length="383" mass="43897">MVRIILYEIRKLLEQPIILFFFIASVLLNTIYITTVDLNQSYLDYVQDIKEKTGNMISDEFRGELAHQSSSKEQQRLLTETRSLENVFLHYSTAELGEEIIGFYQIQGSVAEQMTKKYETLAPVVFELDETHASLEVGAAGETMSVFTFLRNRLFNTILAESLLFAVLIGLYGSTSETFTRTDRLLLSSKTGRNIQVSKYVASVLLTFLFYLTMILVTFSMFNLFHPIGQIWNTSISTQFHLNVYFPQLLEVPFIPWSPMTLFDYTFLSIVLGAFLVIICHGFNFLIGLWTNHLFQGFLVFVAVYVVFLSFGAMVDQLGWWSVQAVLMWHPISLWRLQGYWFTEMGPYAILPWQESIAMAVNLLLLGISCIVTGAFYSTKEVK</sequence>
<dbReference type="PATRIC" id="fig|1246626.3.peg.3569"/>
<feature type="transmembrane region" description="Helical" evidence="1">
    <location>
        <begin position="265"/>
        <end position="287"/>
    </location>
</feature>